<feature type="region of interest" description="Disordered" evidence="1">
    <location>
        <begin position="1"/>
        <end position="29"/>
    </location>
</feature>
<reference evidence="2 3" key="1">
    <citation type="journal article" date="2017" name="Mol. Biol. Evol.">
        <title>The 4-celled Tetrabaena socialis nuclear genome reveals the essential components for genetic control of cell number at the origin of multicellularity in the volvocine lineage.</title>
        <authorList>
            <person name="Featherston J."/>
            <person name="Arakaki Y."/>
            <person name="Hanschen E.R."/>
            <person name="Ferris P.J."/>
            <person name="Michod R.E."/>
            <person name="Olson B.J.S.C."/>
            <person name="Nozaki H."/>
            <person name="Durand P.M."/>
        </authorList>
    </citation>
    <scope>NUCLEOTIDE SEQUENCE [LARGE SCALE GENOMIC DNA]</scope>
    <source>
        <strain evidence="2 3">NIES-571</strain>
    </source>
</reference>
<dbReference type="Proteomes" id="UP000236333">
    <property type="component" value="Unassembled WGS sequence"/>
</dbReference>
<keyword evidence="3" id="KW-1185">Reference proteome</keyword>
<dbReference type="EMBL" id="PGGS01003742">
    <property type="protein sequence ID" value="PNG99190.1"/>
    <property type="molecule type" value="Genomic_DNA"/>
</dbReference>
<dbReference type="OrthoDB" id="10036779at2759"/>
<dbReference type="GO" id="GO:0006302">
    <property type="term" value="P:double-strand break repair"/>
    <property type="evidence" value="ECO:0007669"/>
    <property type="project" value="InterPro"/>
</dbReference>
<gene>
    <name evidence="2" type="ORF">TSOC_015037</name>
</gene>
<dbReference type="InterPro" id="IPR036890">
    <property type="entry name" value="HATPase_C_sf"/>
</dbReference>
<proteinExistence type="predicted"/>
<name>A0A2J7ZFZ0_9CHLO</name>
<feature type="compositionally biased region" description="Gly residues" evidence="1">
    <location>
        <begin position="8"/>
        <end position="23"/>
    </location>
</feature>
<evidence type="ECO:0000313" key="3">
    <source>
        <dbReference type="Proteomes" id="UP000236333"/>
    </source>
</evidence>
<evidence type="ECO:0000256" key="1">
    <source>
        <dbReference type="SAM" id="MobiDB-lite"/>
    </source>
</evidence>
<dbReference type="InterPro" id="IPR038892">
    <property type="entry name" value="SMCHD1"/>
</dbReference>
<protein>
    <submittedName>
        <fullName evidence="2">Structural maintenance of chromosomes flexible hinge domain-containing protein 1</fullName>
    </submittedName>
</protein>
<dbReference type="AlphaFoldDB" id="A0A2J7ZFZ0"/>
<organism evidence="2 3">
    <name type="scientific">Tetrabaena socialis</name>
    <dbReference type="NCBI Taxonomy" id="47790"/>
    <lineage>
        <taxon>Eukaryota</taxon>
        <taxon>Viridiplantae</taxon>
        <taxon>Chlorophyta</taxon>
        <taxon>core chlorophytes</taxon>
        <taxon>Chlorophyceae</taxon>
        <taxon>CS clade</taxon>
        <taxon>Chlamydomonadales</taxon>
        <taxon>Tetrabaenaceae</taxon>
        <taxon>Tetrabaena</taxon>
    </lineage>
</organism>
<dbReference type="PANTHER" id="PTHR22640:SF2">
    <property type="entry name" value="STRUCTURAL MAINTENANCE OF CHROMOSOMES FLEXIBLE HINGE DOMAIN-CONTAINING PROTEIN 1"/>
    <property type="match status" value="1"/>
</dbReference>
<dbReference type="SUPFAM" id="SSF55874">
    <property type="entry name" value="ATPase domain of HSP90 chaperone/DNA topoisomerase II/histidine kinase"/>
    <property type="match status" value="1"/>
</dbReference>
<dbReference type="PANTHER" id="PTHR22640">
    <property type="entry name" value="STRUCTURAL MAINTENANCE OF CHROMOSOMES FLEXIBLE HINGE DOMAIN-CONTAINING PROTEIN 1"/>
    <property type="match status" value="1"/>
</dbReference>
<dbReference type="Pfam" id="PF13589">
    <property type="entry name" value="HATPase_c_3"/>
    <property type="match status" value="1"/>
</dbReference>
<dbReference type="Gene3D" id="3.30.565.10">
    <property type="entry name" value="Histidine kinase-like ATPase, C-terminal domain"/>
    <property type="match status" value="1"/>
</dbReference>
<feature type="non-terminal residue" evidence="2">
    <location>
        <position position="169"/>
    </location>
</feature>
<comment type="caution">
    <text evidence="2">The sequence shown here is derived from an EMBL/GenBank/DDBJ whole genome shotgun (WGS) entry which is preliminary data.</text>
</comment>
<evidence type="ECO:0000313" key="2">
    <source>
        <dbReference type="EMBL" id="PNG99190.1"/>
    </source>
</evidence>
<sequence>MAAAGAGCSAGAGGGGDGGGGGPSSSSGGYSRDITISLVVSEGGKAGLIRVQDNGRGMSPKELGDWAVMNLSMEDRGLLPNTSQRITEAAGGGRYLSGDLSFFGVGSKNAAFFMGSSVKLATRQAGSGSVHELAIAGAELERRYKCGESVYEEDLVHRQPGDSATLTQQ</sequence>
<accession>A0A2J7ZFZ0</accession>